<sequence length="240" mass="26408">MPISFIDNRLSITFDDSQGQLDILDIADFSADATKAAIYFNGNQPVSKKSDADRVLAFTTPADIDPAYLVKYLTAKKLPANQSKIIADYLESLAPILDKLGYQFQASEVADASVKKAAPAKAQHRFSKAVSTIPFFVDHDSAKAEVYWAKRNEMIIKKGAILKKEMPLNKDGSVGFAQKFAMTLRDEQASAIGPDFVTTTDITLKSVNEVGHLLYFAGTNSWLVLKDETGRTIDDYTVVK</sequence>
<dbReference type="Proteomes" id="UP000475928">
    <property type="component" value="Unassembled WGS sequence"/>
</dbReference>
<reference evidence="1 2" key="1">
    <citation type="submission" date="2020-02" db="EMBL/GenBank/DDBJ databases">
        <title>Draft genome sequence of Lactococcus sp. Hs20B0-1.</title>
        <authorList>
            <person name="Noda S."/>
            <person name="Yuki M."/>
            <person name="Ohkuma M."/>
        </authorList>
    </citation>
    <scope>NUCLEOTIDE SEQUENCE [LARGE SCALE GENOMIC DNA]</scope>
    <source>
        <strain evidence="1 2">Hs20B0-1</strain>
    </source>
</reference>
<accession>A0A6A0B341</accession>
<keyword evidence="2" id="KW-1185">Reference proteome</keyword>
<gene>
    <name evidence="1" type="ORF">Hs20B_01470</name>
</gene>
<protein>
    <submittedName>
        <fullName evidence="1">Uncharacterized protein</fullName>
    </submittedName>
</protein>
<organism evidence="1 2">
    <name type="scientific">Pseudolactococcus insecticola</name>
    <dbReference type="NCBI Taxonomy" id="2709158"/>
    <lineage>
        <taxon>Bacteria</taxon>
        <taxon>Bacillati</taxon>
        <taxon>Bacillota</taxon>
        <taxon>Bacilli</taxon>
        <taxon>Lactobacillales</taxon>
        <taxon>Streptococcaceae</taxon>
        <taxon>Pseudolactococcus</taxon>
    </lineage>
</organism>
<proteinExistence type="predicted"/>
<name>A0A6A0B341_9LACT</name>
<evidence type="ECO:0000313" key="2">
    <source>
        <dbReference type="Proteomes" id="UP000475928"/>
    </source>
</evidence>
<dbReference type="EMBL" id="BLLH01000001">
    <property type="protein sequence ID" value="GFH39749.1"/>
    <property type="molecule type" value="Genomic_DNA"/>
</dbReference>
<dbReference type="AlphaFoldDB" id="A0A6A0B341"/>
<dbReference type="RefSeq" id="WP_172354640.1">
    <property type="nucleotide sequence ID" value="NZ_BLLH01000001.1"/>
</dbReference>
<evidence type="ECO:0000313" key="1">
    <source>
        <dbReference type="EMBL" id="GFH39749.1"/>
    </source>
</evidence>
<comment type="caution">
    <text evidence="1">The sequence shown here is derived from an EMBL/GenBank/DDBJ whole genome shotgun (WGS) entry which is preliminary data.</text>
</comment>